<dbReference type="Gene3D" id="2.60.120.560">
    <property type="entry name" value="Exo-inulinase, domain 1"/>
    <property type="match status" value="1"/>
</dbReference>
<dbReference type="InterPro" id="IPR010496">
    <property type="entry name" value="AL/BT2_dom"/>
</dbReference>
<reference evidence="2 3" key="1">
    <citation type="submission" date="2019-10" db="EMBL/GenBank/DDBJ databases">
        <title>Rudanella paleaurantiibacter sp. nov., isolated from sludge.</title>
        <authorList>
            <person name="Xu S.Q."/>
        </authorList>
    </citation>
    <scope>NUCLEOTIDE SEQUENCE [LARGE SCALE GENOMIC DNA]</scope>
    <source>
        <strain evidence="2 3">HX-22-17</strain>
    </source>
</reference>
<sequence>MLGLLAATLTAATPPPKKTKWTSLFDGKTTTGWHRYLKTDTNGWKVESGALTTDGKQGDLVSDKEFENFDLEFEFKVQPKGNSGVIYKVLEDAQYNQTYVSGPEYQVIDDKGYEWRDKDGKLMKLNNNQLTAANYDMIPPGDLNVSKPAGEWNKGRILVNNNHVEHWLNGKKVVEYEYGSDTWKGMVAKSKFAKMPYANPHGKGKIALQGHGDTVWYRNIRVKEM</sequence>
<dbReference type="GO" id="GO:0016787">
    <property type="term" value="F:hydrolase activity"/>
    <property type="evidence" value="ECO:0007669"/>
    <property type="project" value="InterPro"/>
</dbReference>
<dbReference type="Proteomes" id="UP000488299">
    <property type="component" value="Unassembled WGS sequence"/>
</dbReference>
<comment type="caution">
    <text evidence="2">The sequence shown here is derived from an EMBL/GenBank/DDBJ whole genome shotgun (WGS) entry which is preliminary data.</text>
</comment>
<keyword evidence="3" id="KW-1185">Reference proteome</keyword>
<accession>A0A7J5TWG8</accession>
<evidence type="ECO:0000313" key="3">
    <source>
        <dbReference type="Proteomes" id="UP000488299"/>
    </source>
</evidence>
<name>A0A7J5TWG8_9BACT</name>
<gene>
    <name evidence="2" type="ORF">F5984_17470</name>
</gene>
<evidence type="ECO:0000313" key="2">
    <source>
        <dbReference type="EMBL" id="KAB7728792.1"/>
    </source>
</evidence>
<dbReference type="Pfam" id="PF06439">
    <property type="entry name" value="3keto-disac_hyd"/>
    <property type="match status" value="1"/>
</dbReference>
<dbReference type="EMBL" id="WELI01000007">
    <property type="protein sequence ID" value="KAB7728792.1"/>
    <property type="molecule type" value="Genomic_DNA"/>
</dbReference>
<dbReference type="AlphaFoldDB" id="A0A7J5TWG8"/>
<feature type="domain" description="3-keto-alpha-glucoside-1,2-lyase/3-keto-2-hydroxy-glucal hydratase" evidence="1">
    <location>
        <begin position="20"/>
        <end position="223"/>
    </location>
</feature>
<proteinExistence type="predicted"/>
<evidence type="ECO:0000259" key="1">
    <source>
        <dbReference type="Pfam" id="PF06439"/>
    </source>
</evidence>
<organism evidence="2 3">
    <name type="scientific">Rudanella paleaurantiibacter</name>
    <dbReference type="NCBI Taxonomy" id="2614655"/>
    <lineage>
        <taxon>Bacteria</taxon>
        <taxon>Pseudomonadati</taxon>
        <taxon>Bacteroidota</taxon>
        <taxon>Cytophagia</taxon>
        <taxon>Cytophagales</taxon>
        <taxon>Cytophagaceae</taxon>
        <taxon>Rudanella</taxon>
    </lineage>
</organism>
<protein>
    <submittedName>
        <fullName evidence="2">DUF1080 domain-containing protein</fullName>
    </submittedName>
</protein>